<evidence type="ECO:0000313" key="1">
    <source>
        <dbReference type="EMBL" id="MDT8331366.1"/>
    </source>
</evidence>
<reference evidence="1 2" key="1">
    <citation type="journal article" date="2019" name="Microb. Pathog.">
        <title>Comparison of VITEK 2, MALDI-TOF MS, 16S rRNA gene sequencing, and whole-genome sequencing for identification of Roseomonas mucosa.</title>
        <authorList>
            <person name="Rudolph W.W."/>
            <person name="Gunzer F."/>
            <person name="Trauth M."/>
            <person name="Bunk B."/>
            <person name="Bigge R."/>
            <person name="Schrottner P."/>
        </authorList>
    </citation>
    <scope>NUCLEOTIDE SEQUENCE [LARGE SCALE GENOMIC DNA]</scope>
    <source>
        <strain evidence="1 2">DSM 103800</strain>
    </source>
</reference>
<keyword evidence="2" id="KW-1185">Reference proteome</keyword>
<accession>A0ABU3MES6</accession>
<comment type="caution">
    <text evidence="1">The sequence shown here is derived from an EMBL/GenBank/DDBJ whole genome shotgun (WGS) entry which is preliminary data.</text>
</comment>
<dbReference type="Pfam" id="PF06754">
    <property type="entry name" value="PhnG"/>
    <property type="match status" value="1"/>
</dbReference>
<organism evidence="1 2">
    <name type="scientific">Roseomonas gilardii</name>
    <dbReference type="NCBI Taxonomy" id="257708"/>
    <lineage>
        <taxon>Bacteria</taxon>
        <taxon>Pseudomonadati</taxon>
        <taxon>Pseudomonadota</taxon>
        <taxon>Alphaproteobacteria</taxon>
        <taxon>Acetobacterales</taxon>
        <taxon>Roseomonadaceae</taxon>
        <taxon>Roseomonas</taxon>
    </lineage>
</organism>
<dbReference type="EMBL" id="JAVVDO010000013">
    <property type="protein sequence ID" value="MDT8331366.1"/>
    <property type="molecule type" value="Genomic_DNA"/>
</dbReference>
<name>A0ABU3MES6_9PROT</name>
<dbReference type="GO" id="GO:0016829">
    <property type="term" value="F:lyase activity"/>
    <property type="evidence" value="ECO:0007669"/>
    <property type="project" value="UniProtKB-KW"/>
</dbReference>
<evidence type="ECO:0000313" key="2">
    <source>
        <dbReference type="Proteomes" id="UP001258945"/>
    </source>
</evidence>
<proteinExistence type="predicted"/>
<dbReference type="Proteomes" id="UP001258945">
    <property type="component" value="Unassembled WGS sequence"/>
</dbReference>
<gene>
    <name evidence="1" type="primary">phnG</name>
    <name evidence="1" type="ORF">RQ831_09895</name>
</gene>
<dbReference type="InterPro" id="IPR009609">
    <property type="entry name" value="Phosphonate_metab_PhnG"/>
</dbReference>
<keyword evidence="1" id="KW-0456">Lyase</keyword>
<protein>
    <submittedName>
        <fullName evidence="1">Phosphonate C-P lyase system protein PhnG</fullName>
    </submittedName>
</protein>
<sequence>MAAESETRDRAGAPATPDTAARQAVMTLCAAATGAELESALAAVGYAGPMEARVQELRRPETGLVMVRGRAGGDGRRFNLGEATVTRAAVRIEGGVTGFSYLLGRDAARARQAAVLDALWQSASHRSAVEAALQPVAARREAERARQARQAAATRVDFFTMVRGED</sequence>
<dbReference type="NCBIfam" id="TIGR03293">
    <property type="entry name" value="PhnG_redo"/>
    <property type="match status" value="1"/>
</dbReference>
<dbReference type="RefSeq" id="WP_314282052.1">
    <property type="nucleotide sequence ID" value="NZ_JAVVDO010000013.1"/>
</dbReference>